<dbReference type="GO" id="GO:0005829">
    <property type="term" value="C:cytosol"/>
    <property type="evidence" value="ECO:0007669"/>
    <property type="project" value="TreeGrafter"/>
</dbReference>
<name>A0AAC9BMF9_9RALS</name>
<dbReference type="Pfam" id="PF06094">
    <property type="entry name" value="GGACT"/>
    <property type="match status" value="1"/>
</dbReference>
<dbReference type="SUPFAM" id="SSF110857">
    <property type="entry name" value="Gamma-glutamyl cyclotransferase-like"/>
    <property type="match status" value="1"/>
</dbReference>
<evidence type="ECO:0000313" key="5">
    <source>
        <dbReference type="EMBL" id="ANH76755.1"/>
    </source>
</evidence>
<dbReference type="CDD" id="cd06661">
    <property type="entry name" value="GGCT_like"/>
    <property type="match status" value="1"/>
</dbReference>
<dbReference type="PANTHER" id="PTHR12510:SF4">
    <property type="entry name" value="GAMMA-GLUTAMYLAMINECYCLOTRANSFERASE"/>
    <property type="match status" value="1"/>
</dbReference>
<evidence type="ECO:0000256" key="2">
    <source>
        <dbReference type="PIRSR" id="PIRSR639126-1"/>
    </source>
</evidence>
<dbReference type="Gene3D" id="3.10.490.10">
    <property type="entry name" value="Gamma-glutamyl cyclotransferase-like"/>
    <property type="match status" value="1"/>
</dbReference>
<dbReference type="InterPro" id="IPR039126">
    <property type="entry name" value="GGACT"/>
</dbReference>
<gene>
    <name evidence="5" type="ORF">ACS15_4911</name>
</gene>
<dbReference type="InterPro" id="IPR013024">
    <property type="entry name" value="GGCT-like"/>
</dbReference>
<dbReference type="Proteomes" id="UP000077927">
    <property type="component" value="Chromosome 2"/>
</dbReference>
<organism evidence="5 6">
    <name type="scientific">Ralstonia insidiosa</name>
    <dbReference type="NCBI Taxonomy" id="190721"/>
    <lineage>
        <taxon>Bacteria</taxon>
        <taxon>Pseudomonadati</taxon>
        <taxon>Pseudomonadota</taxon>
        <taxon>Betaproteobacteria</taxon>
        <taxon>Burkholderiales</taxon>
        <taxon>Burkholderiaceae</taxon>
        <taxon>Ralstonia</taxon>
    </lineage>
</organism>
<dbReference type="InterPro" id="IPR009288">
    <property type="entry name" value="AIG2-like_dom"/>
</dbReference>
<reference evidence="5 6" key="1">
    <citation type="submission" date="2015-09" db="EMBL/GenBank/DDBJ databases">
        <authorList>
            <person name="Xu Y."/>
            <person name="Nagy A."/>
            <person name="Liu N.T."/>
            <person name="Nou X."/>
        </authorList>
    </citation>
    <scope>NUCLEOTIDE SEQUENCE [LARGE SCALE GENOMIC DNA]</scope>
    <source>
        <strain evidence="5 6">FC1138</strain>
    </source>
</reference>
<feature type="active site" description="Proton acceptor" evidence="2">
    <location>
        <position position="80"/>
    </location>
</feature>
<evidence type="ECO:0000313" key="6">
    <source>
        <dbReference type="Proteomes" id="UP000077927"/>
    </source>
</evidence>
<evidence type="ECO:0000259" key="4">
    <source>
        <dbReference type="Pfam" id="PF06094"/>
    </source>
</evidence>
<accession>A0AAC9BMF9</accession>
<evidence type="ECO:0000256" key="3">
    <source>
        <dbReference type="RuleBase" id="RU367036"/>
    </source>
</evidence>
<evidence type="ECO:0000256" key="1">
    <source>
        <dbReference type="ARBA" id="ARBA00008861"/>
    </source>
</evidence>
<comment type="similarity">
    <text evidence="1 3">Belongs to the gamma-glutamylcyclotransferase family.</text>
</comment>
<dbReference type="InterPro" id="IPR036568">
    <property type="entry name" value="GGCT-like_sf"/>
</dbReference>
<proteinExistence type="inferred from homology"/>
<sequence length="144" mass="16081">MSDHVLVFVFGTLKEGFPNFQTNRGRRIPGEYRTVERFPLYLIGERMSPWMIDLAGEGEHVEGQLFSVDAETLAAMDRLERIHEADGYRRIEISVTLTTGSDGLETAAFAYVKPEGSLANADVRKGPMPRYALADAALYRPRSG</sequence>
<dbReference type="EMBL" id="CP012606">
    <property type="protein sequence ID" value="ANH76755.1"/>
    <property type="molecule type" value="Genomic_DNA"/>
</dbReference>
<dbReference type="PANTHER" id="PTHR12510">
    <property type="entry name" value="TROPONIN C-AKIN-1 PROTEIN"/>
    <property type="match status" value="1"/>
</dbReference>
<dbReference type="AlphaFoldDB" id="A0AAC9BMF9"/>
<feature type="domain" description="Gamma-glutamylcyclotransferase AIG2-like" evidence="4">
    <location>
        <begin position="7"/>
        <end position="115"/>
    </location>
</feature>
<protein>
    <recommendedName>
        <fullName evidence="3">Gamma-glutamylcyclotransferase family protein</fullName>
    </recommendedName>
</protein>
<dbReference type="RefSeq" id="WP_021193678.1">
    <property type="nucleotide sequence ID" value="NZ_CP012606.1"/>
</dbReference>
<dbReference type="KEGG" id="rin:ACS15_4911"/>
<dbReference type="GO" id="GO:0061929">
    <property type="term" value="F:gamma-glutamylaminecyclotransferase activity"/>
    <property type="evidence" value="ECO:0007669"/>
    <property type="project" value="InterPro"/>
</dbReference>